<dbReference type="EMBL" id="FXAK01000003">
    <property type="protein sequence ID" value="SMF39654.1"/>
    <property type="molecule type" value="Genomic_DNA"/>
</dbReference>
<keyword evidence="2 6" id="KW-0732">Signal</keyword>
<dbReference type="PANTHER" id="PTHR30332:SF24">
    <property type="entry name" value="SECRETIN GSPD-RELATED"/>
    <property type="match status" value="1"/>
</dbReference>
<feature type="region of interest" description="Disordered" evidence="5">
    <location>
        <begin position="509"/>
        <end position="568"/>
    </location>
</feature>
<evidence type="ECO:0000259" key="7">
    <source>
        <dbReference type="Pfam" id="PF00263"/>
    </source>
</evidence>
<dbReference type="PANTHER" id="PTHR30332">
    <property type="entry name" value="PROBABLE GENERAL SECRETION PATHWAY PROTEIN D"/>
    <property type="match status" value="1"/>
</dbReference>
<dbReference type="OrthoDB" id="9775455at2"/>
<feature type="compositionally biased region" description="Low complexity" evidence="5">
    <location>
        <begin position="541"/>
        <end position="553"/>
    </location>
</feature>
<feature type="compositionally biased region" description="Gly residues" evidence="5">
    <location>
        <begin position="189"/>
        <end position="198"/>
    </location>
</feature>
<reference evidence="8 9" key="1">
    <citation type="submission" date="2017-04" db="EMBL/GenBank/DDBJ databases">
        <authorList>
            <person name="Afonso C.L."/>
            <person name="Miller P.J."/>
            <person name="Scott M.A."/>
            <person name="Spackman E."/>
            <person name="Goraichik I."/>
            <person name="Dimitrov K.M."/>
            <person name="Suarez D.L."/>
            <person name="Swayne D.E."/>
        </authorList>
    </citation>
    <scope>NUCLEOTIDE SEQUENCE [LARGE SCALE GENOMIC DNA]</scope>
    <source>
        <strain evidence="8 9">A2P</strain>
    </source>
</reference>
<name>A0A1X7ET01_9PROT</name>
<feature type="domain" description="Type II/III secretion system secretin-like" evidence="7">
    <location>
        <begin position="328"/>
        <end position="504"/>
    </location>
</feature>
<dbReference type="InterPro" id="IPR013783">
    <property type="entry name" value="Ig-like_fold"/>
</dbReference>
<dbReference type="STRING" id="286727.SAMN02982917_2005"/>
<feature type="region of interest" description="Disordered" evidence="5">
    <location>
        <begin position="169"/>
        <end position="203"/>
    </location>
</feature>
<comment type="similarity">
    <text evidence="4">Belongs to the bacterial secretin family.</text>
</comment>
<dbReference type="Gene3D" id="2.60.40.10">
    <property type="entry name" value="Immunoglobulins"/>
    <property type="match status" value="2"/>
</dbReference>
<evidence type="ECO:0000256" key="1">
    <source>
        <dbReference type="ARBA" id="ARBA00004370"/>
    </source>
</evidence>
<dbReference type="InterPro" id="IPR050810">
    <property type="entry name" value="Bact_Secretion_Sys_Channel"/>
</dbReference>
<comment type="subcellular location">
    <subcellularLocation>
        <location evidence="1">Membrane</location>
    </subcellularLocation>
</comment>
<evidence type="ECO:0000256" key="4">
    <source>
        <dbReference type="RuleBase" id="RU004003"/>
    </source>
</evidence>
<protein>
    <submittedName>
        <fullName evidence="8">Type II and III secretion system protein</fullName>
    </submittedName>
</protein>
<accession>A0A1X7ET01</accession>
<feature type="chain" id="PRO_5012778595" evidence="6">
    <location>
        <begin position="26"/>
        <end position="949"/>
    </location>
</feature>
<feature type="region of interest" description="Disordered" evidence="5">
    <location>
        <begin position="25"/>
        <end position="48"/>
    </location>
</feature>
<gene>
    <name evidence="8" type="ORF">SAMN02982917_2005</name>
</gene>
<dbReference type="PROSITE" id="PS51257">
    <property type="entry name" value="PROKAR_LIPOPROTEIN"/>
    <property type="match status" value="1"/>
</dbReference>
<evidence type="ECO:0000256" key="2">
    <source>
        <dbReference type="ARBA" id="ARBA00022729"/>
    </source>
</evidence>
<evidence type="ECO:0000256" key="6">
    <source>
        <dbReference type="SAM" id="SignalP"/>
    </source>
</evidence>
<evidence type="ECO:0000256" key="5">
    <source>
        <dbReference type="SAM" id="MobiDB-lite"/>
    </source>
</evidence>
<dbReference type="Pfam" id="PF00263">
    <property type="entry name" value="Secretin"/>
    <property type="match status" value="1"/>
</dbReference>
<feature type="signal peptide" evidence="6">
    <location>
        <begin position="1"/>
        <end position="25"/>
    </location>
</feature>
<sequence>MKRFRWVLVATAAAVAVGCSPVTDANRPSFELPTRPPDPSVPGAEERLDSRLTKDEPVLTVPVPAGAFRPRRSGGLEALPAKRMPALMLSGAPLGAALQTALEGSGVGLVFTGDELASSPVTVALPAGPVAEQVMALCTAGRAWCSASADGRRVEVSQHATFVVELPPVPATVTNGGGRSSGSDTGSSGSAGGSGGAGSPRSMGTVSYAGMEGALKSILGDGNVKVDSAGRTIVYRATLDQAAEAATYFEQVKRNNVLVLMETTIAEVNLNTNNQLGIRWDILQAKIGDGLRVALGGGPAGGLLSPSVSASGIYDGSRLTAGVLLAFLAKEGVVANVQTPELTALSGTPASFTNGGRRRFITQVGFPTSGNTSSSGLTINNVANNTVSTESYTLGMNLTVKPQYYGGVVHADVLLDIVDLQNVENITTGTTVIQNPITSDRYLSSYAMMRPGQALLLAGIRKKRTEGTAEGLPDGDWGVFAPLLAGKAAEQSELVILMRPRVVRFEETGASSAPVMPPMPEPPVEQRRAPGKGEPEKLTPRRTASGRRSATAPDKAASRGEQKRPVQVAEGGRWVDRLPVPAGDLVLAQADGRSSSLAAQPPRTAAGAAAAGPVVAPGVLDPVERVVELGKVEQDRAEHALTVWKNTGGRPVRVRRTEVTSDADTRVKVVSDECSDRDIGPGASCALKIEVVGTRRGVLRASVALQHDTGIGAVNLKGEVVDSAARLSTAGPEPKDLEPGSKELRFASLPAERVVALSNRSDTSLAVAKVRLIGGEQAGMRVVEDGCSELTGLKPGQSCMVVVSYAPPAVTGNVGADLLVVHSGPSRQLVVPVSGQGAGEGEDGANVVNLPPVPESVMYGGASPGGIAPGGGAPAKPAATGGLRLVGVQGARRLVDDGTGTRSVEAGEVMLGGRVWKASVGRNALTLEGGGEKLVLTLGMFGSRKGLGK</sequence>
<feature type="compositionally biased region" description="Basic and acidic residues" evidence="5">
    <location>
        <begin position="524"/>
        <end position="539"/>
    </location>
</feature>
<dbReference type="GO" id="GO:0009306">
    <property type="term" value="P:protein secretion"/>
    <property type="evidence" value="ECO:0007669"/>
    <property type="project" value="InterPro"/>
</dbReference>
<keyword evidence="3" id="KW-0472">Membrane</keyword>
<proteinExistence type="inferred from homology"/>
<dbReference type="GO" id="GO:0016020">
    <property type="term" value="C:membrane"/>
    <property type="evidence" value="ECO:0007669"/>
    <property type="project" value="UniProtKB-SubCell"/>
</dbReference>
<dbReference type="GO" id="GO:0015627">
    <property type="term" value="C:type II protein secretion system complex"/>
    <property type="evidence" value="ECO:0007669"/>
    <property type="project" value="TreeGrafter"/>
</dbReference>
<organism evidence="8 9">
    <name type="scientific">Azospirillum oryzae</name>
    <dbReference type="NCBI Taxonomy" id="286727"/>
    <lineage>
        <taxon>Bacteria</taxon>
        <taxon>Pseudomonadati</taxon>
        <taxon>Pseudomonadota</taxon>
        <taxon>Alphaproteobacteria</taxon>
        <taxon>Rhodospirillales</taxon>
        <taxon>Azospirillaceae</taxon>
        <taxon>Azospirillum</taxon>
    </lineage>
</organism>
<dbReference type="AlphaFoldDB" id="A0A1X7ET01"/>
<evidence type="ECO:0000313" key="9">
    <source>
        <dbReference type="Proteomes" id="UP000192936"/>
    </source>
</evidence>
<dbReference type="InterPro" id="IPR004846">
    <property type="entry name" value="T2SS/T3SS_dom"/>
</dbReference>
<dbReference type="RefSeq" id="WP_085084829.1">
    <property type="nucleotide sequence ID" value="NZ_FXAK01000003.1"/>
</dbReference>
<dbReference type="Proteomes" id="UP000192936">
    <property type="component" value="Unassembled WGS sequence"/>
</dbReference>
<evidence type="ECO:0000256" key="3">
    <source>
        <dbReference type="ARBA" id="ARBA00023136"/>
    </source>
</evidence>
<evidence type="ECO:0000313" key="8">
    <source>
        <dbReference type="EMBL" id="SMF39654.1"/>
    </source>
</evidence>